<keyword evidence="4" id="KW-1185">Reference proteome</keyword>
<keyword evidence="2" id="KW-0732">Signal</keyword>
<feature type="signal peptide" evidence="2">
    <location>
        <begin position="1"/>
        <end position="18"/>
    </location>
</feature>
<dbReference type="AlphaFoldDB" id="A0A6A7AKL5"/>
<reference evidence="3" key="1">
    <citation type="journal article" date="2020" name="Stud. Mycol.">
        <title>101 Dothideomycetes genomes: a test case for predicting lifestyles and emergence of pathogens.</title>
        <authorList>
            <person name="Haridas S."/>
            <person name="Albert R."/>
            <person name="Binder M."/>
            <person name="Bloem J."/>
            <person name="Labutti K."/>
            <person name="Salamov A."/>
            <person name="Andreopoulos B."/>
            <person name="Baker S."/>
            <person name="Barry K."/>
            <person name="Bills G."/>
            <person name="Bluhm B."/>
            <person name="Cannon C."/>
            <person name="Castanera R."/>
            <person name="Culley D."/>
            <person name="Daum C."/>
            <person name="Ezra D."/>
            <person name="Gonzalez J."/>
            <person name="Henrissat B."/>
            <person name="Kuo A."/>
            <person name="Liang C."/>
            <person name="Lipzen A."/>
            <person name="Lutzoni F."/>
            <person name="Magnuson J."/>
            <person name="Mondo S."/>
            <person name="Nolan M."/>
            <person name="Ohm R."/>
            <person name="Pangilinan J."/>
            <person name="Park H.-J."/>
            <person name="Ramirez L."/>
            <person name="Alfaro M."/>
            <person name="Sun H."/>
            <person name="Tritt A."/>
            <person name="Yoshinaga Y."/>
            <person name="Zwiers L.-H."/>
            <person name="Turgeon B."/>
            <person name="Goodwin S."/>
            <person name="Spatafora J."/>
            <person name="Crous P."/>
            <person name="Grigoriev I."/>
        </authorList>
    </citation>
    <scope>NUCLEOTIDE SEQUENCE</scope>
    <source>
        <strain evidence="3">CBS 113818</strain>
    </source>
</reference>
<accession>A0A6A7AKL5</accession>
<dbReference type="OrthoDB" id="5337308at2759"/>
<dbReference type="Proteomes" id="UP000799424">
    <property type="component" value="Unassembled WGS sequence"/>
</dbReference>
<name>A0A6A7AKL5_9PLEO</name>
<evidence type="ECO:0000313" key="4">
    <source>
        <dbReference type="Proteomes" id="UP000799424"/>
    </source>
</evidence>
<organism evidence="3 4">
    <name type="scientific">Ophiobolus disseminans</name>
    <dbReference type="NCBI Taxonomy" id="1469910"/>
    <lineage>
        <taxon>Eukaryota</taxon>
        <taxon>Fungi</taxon>
        <taxon>Dikarya</taxon>
        <taxon>Ascomycota</taxon>
        <taxon>Pezizomycotina</taxon>
        <taxon>Dothideomycetes</taxon>
        <taxon>Pleosporomycetidae</taxon>
        <taxon>Pleosporales</taxon>
        <taxon>Pleosporineae</taxon>
        <taxon>Phaeosphaeriaceae</taxon>
        <taxon>Ophiobolus</taxon>
    </lineage>
</organism>
<evidence type="ECO:0000313" key="3">
    <source>
        <dbReference type="EMBL" id="KAF2833145.1"/>
    </source>
</evidence>
<feature type="region of interest" description="Disordered" evidence="1">
    <location>
        <begin position="349"/>
        <end position="368"/>
    </location>
</feature>
<feature type="chain" id="PRO_5025652130" evidence="2">
    <location>
        <begin position="19"/>
        <end position="409"/>
    </location>
</feature>
<dbReference type="EMBL" id="MU006216">
    <property type="protein sequence ID" value="KAF2833145.1"/>
    <property type="molecule type" value="Genomic_DNA"/>
</dbReference>
<gene>
    <name evidence="3" type="ORF">CC86DRAFT_461581</name>
</gene>
<sequence>MRLLLLAVLSVLLVLAEGGIIPKSLPSQGLSNVHVGAHVTTPQLESSHGLYRRAVDVPFEWNKAWCKGAKLAQALIKDEAPAGTYVTPVRSKWDGDLISAFTIWGYREMSYGKDSLCDFGPSNHQLQTAFSDLKIDTRSSGDGGPNNCYHIEHENGLTVIRDPSGELPPVTQAYTTISINPSAGAIFFLNRLSPLQAAHEYWDVPIDKITKEMLPDLSSSADHAWGFWNREKGGANLADINLIFSCMITNDITTALIAEAFRTYAFPPGKARPSGLERWSGTTFEMQYDAAQVLLGSPNGQAAGYFLAQHKHRFGKNKSIEKVTFFKADKGQTPYILFWVIDAPAGPAPGGAGAEAQSGELNKDVGEHGNMDGNATKAQQGGTEVEARIVRRSTNGKNIVREHVFRARL</sequence>
<evidence type="ECO:0000256" key="2">
    <source>
        <dbReference type="SAM" id="SignalP"/>
    </source>
</evidence>
<proteinExistence type="predicted"/>
<evidence type="ECO:0000256" key="1">
    <source>
        <dbReference type="SAM" id="MobiDB-lite"/>
    </source>
</evidence>
<protein>
    <submittedName>
        <fullName evidence="3">Uncharacterized protein</fullName>
    </submittedName>
</protein>